<dbReference type="PANTHER" id="PTHR12526">
    <property type="entry name" value="GLYCOSYLTRANSFERASE"/>
    <property type="match status" value="1"/>
</dbReference>
<gene>
    <name evidence="4" type="ORF">ATJ97_1170</name>
</gene>
<dbReference type="PANTHER" id="PTHR12526:SF638">
    <property type="entry name" value="SPORE COAT PROTEIN SA"/>
    <property type="match status" value="1"/>
</dbReference>
<dbReference type="EMBL" id="PDJI01000004">
    <property type="protein sequence ID" value="PFG38684.1"/>
    <property type="molecule type" value="Genomic_DNA"/>
</dbReference>
<dbReference type="RefSeq" id="WP_098482911.1">
    <property type="nucleotide sequence ID" value="NZ_PDJI01000004.1"/>
</dbReference>
<keyword evidence="2 4" id="KW-0808">Transferase</keyword>
<dbReference type="AlphaFoldDB" id="A0A2A9EIC8"/>
<dbReference type="InterPro" id="IPR028098">
    <property type="entry name" value="Glyco_trans_4-like_N"/>
</dbReference>
<reference evidence="4 5" key="1">
    <citation type="submission" date="2017-10" db="EMBL/GenBank/DDBJ databases">
        <title>Sequencing the genomes of 1000 actinobacteria strains.</title>
        <authorList>
            <person name="Klenk H.-P."/>
        </authorList>
    </citation>
    <scope>NUCLEOTIDE SEQUENCE [LARGE SCALE GENOMIC DNA]</scope>
    <source>
        <strain evidence="4 5">DSM 21838</strain>
    </source>
</reference>
<accession>A0A2A9EIC8</accession>
<dbReference type="Pfam" id="PF13439">
    <property type="entry name" value="Glyco_transf_4"/>
    <property type="match status" value="1"/>
</dbReference>
<dbReference type="GO" id="GO:0016757">
    <property type="term" value="F:glycosyltransferase activity"/>
    <property type="evidence" value="ECO:0007669"/>
    <property type="project" value="UniProtKB-KW"/>
</dbReference>
<evidence type="ECO:0000259" key="3">
    <source>
        <dbReference type="Pfam" id="PF13439"/>
    </source>
</evidence>
<dbReference type="Pfam" id="PF13692">
    <property type="entry name" value="Glyco_trans_1_4"/>
    <property type="match status" value="2"/>
</dbReference>
<dbReference type="SUPFAM" id="SSF53756">
    <property type="entry name" value="UDP-Glycosyltransferase/glycogen phosphorylase"/>
    <property type="match status" value="2"/>
</dbReference>
<evidence type="ECO:0000256" key="1">
    <source>
        <dbReference type="ARBA" id="ARBA00022676"/>
    </source>
</evidence>
<dbReference type="Proteomes" id="UP000222106">
    <property type="component" value="Unassembled WGS sequence"/>
</dbReference>
<name>A0A2A9EIC8_9MICO</name>
<evidence type="ECO:0000313" key="5">
    <source>
        <dbReference type="Proteomes" id="UP000222106"/>
    </source>
</evidence>
<sequence length="855" mass="93779">MRVVQVSAHFPPNFVSGGTLVPHRIADAVAKAGHESYVYAGHLDDSRTPLETWTDVLESGVTVRWIVTTPWTAWSDPRNSLNPDVEADFRNWLADTRPDVVHLHSLQTLGGSLVRAAKESGAQVVVTMHDFWWFCARQFLATSDYRPCSLVVDCGTCACAVDHSWLRARNDNLMPFLQYADAILAPSASAARVFIANGVPAEKVRVDENGLPDEVARRADPAGVPEAADGPLRLMFAGGADPMKGFDVLAEAVGDLTGIPGWRLDVYGVDRRPPGLPPQVRLQPAYRPEELSDVLSEHEILVLPSIMRESHSILTREALDAGLAVVCSDTLGPEEAVDHGRNGLVVPAGDAEALAAALRLLVSEPTAARMLTNQGSATPIRPFADQARGLVDLYAELALPAGDVEPEADDSLLRSAELQIMRRVVFVVGIQGAPLRYRAHLPAEALRMLGLEVEVRHYRDPELVTLVQRADAVVFYRVPATFQVLDLIDAIRRRERRIPVLYDVDDLIFDPNLKNEVHGLASLPQAEVDLWWHGVARYRTTMEATDMFIGSTAELCRHATATTGLPARRFNNGVGTLLAQASDDALRRTRAEGPLRIGYFSGTTTHDADWAAVEPSVLRVMRERPDIELWLGGHLQPTPALELVADRVKRLPFTPWLELPGLLRDVDVCLAPLTQDSRFNEAKSAIKWLEAALVETPVVASSTEPFREAIDSGRTGILAKTGDDWAAALFALLDDAALRRRMGTQARREALLRWSPHVQGPVYLANLLAAAEHVRLHGSRRRSTEWTEVADDEPLSAAEAFVEPYAVPGATSRLPGSLLRHPLMVKAATAHRVYRAGGTRAVLDKTVKTVRKRFG</sequence>
<evidence type="ECO:0000256" key="2">
    <source>
        <dbReference type="ARBA" id="ARBA00022679"/>
    </source>
</evidence>
<comment type="caution">
    <text evidence="4">The sequence shown here is derived from an EMBL/GenBank/DDBJ whole genome shotgun (WGS) entry which is preliminary data.</text>
</comment>
<dbReference type="Gene3D" id="3.40.50.2000">
    <property type="entry name" value="Glycogen Phosphorylase B"/>
    <property type="match status" value="3"/>
</dbReference>
<organism evidence="4 5">
    <name type="scientific">Georgenia soli</name>
    <dbReference type="NCBI Taxonomy" id="638953"/>
    <lineage>
        <taxon>Bacteria</taxon>
        <taxon>Bacillati</taxon>
        <taxon>Actinomycetota</taxon>
        <taxon>Actinomycetes</taxon>
        <taxon>Micrococcales</taxon>
        <taxon>Bogoriellaceae</taxon>
        <taxon>Georgenia</taxon>
    </lineage>
</organism>
<keyword evidence="5" id="KW-1185">Reference proteome</keyword>
<protein>
    <submittedName>
        <fullName evidence="4">Glycosyltransferase involved in cell wall biosynthesis</fullName>
    </submittedName>
</protein>
<dbReference type="OrthoDB" id="9801573at2"/>
<keyword evidence="1" id="KW-0328">Glycosyltransferase</keyword>
<evidence type="ECO:0000313" key="4">
    <source>
        <dbReference type="EMBL" id="PFG38684.1"/>
    </source>
</evidence>
<proteinExistence type="predicted"/>
<feature type="domain" description="Glycosyltransferase subfamily 4-like N-terminal" evidence="3">
    <location>
        <begin position="17"/>
        <end position="212"/>
    </location>
</feature>